<keyword evidence="3" id="KW-0133">Cell shape</keyword>
<keyword evidence="6" id="KW-0961">Cell wall biogenesis/degradation</keyword>
<reference evidence="7 8" key="1">
    <citation type="submission" date="2023-06" db="EMBL/GenBank/DDBJ databases">
        <title>Identification and characterization of horizontal gene transfer across gut microbiota members of farm animals based on homology search.</title>
        <authorList>
            <person name="Schwarzerova J."/>
            <person name="Nykrynova M."/>
            <person name="Jureckova K."/>
            <person name="Cejkova D."/>
            <person name="Rychlik I."/>
        </authorList>
    </citation>
    <scope>NUCLEOTIDE SEQUENCE [LARGE SCALE GENOMIC DNA]</scope>
    <source>
        <strain evidence="7 8">153_Feed</strain>
    </source>
</reference>
<dbReference type="Gene3D" id="3.40.630.30">
    <property type="match status" value="1"/>
</dbReference>
<dbReference type="Pfam" id="PF02388">
    <property type="entry name" value="FemAB"/>
    <property type="match status" value="2"/>
</dbReference>
<comment type="caution">
    <text evidence="7">The sequence shown here is derived from an EMBL/GenBank/DDBJ whole genome shotgun (WGS) entry which is preliminary data.</text>
</comment>
<sequence>MSHFLQSPEWEAFQRDLGLETERASGDGWVVMGVEETGAAKTTRLYVPYGPGFSNLSALEEALAAAEKIAAAHDDVYVRVEPVGDTPEAEEGAEGLLERAGYHKARHLQAEDTWILDVTPEKDEILKGMDPNHRRRYRGAEKRGVTIRVSHDPADIHYLTTFMDDVEERDDVELRPDDYIQAFAASLMPSGTAALYLAEVALKDEEGNPTGEKRVVAADLVCYDEDTCYLMHNGTDRDFYKLGANVIMQVQIVLDAHDLGKSHVDFYGIAPEDAGPDHPWAGFSKFKMAFGGARRHYLGTWEKPLKKLRYSIYEAGRKVLDQ</sequence>
<dbReference type="PROSITE" id="PS51191">
    <property type="entry name" value="FEMABX"/>
    <property type="match status" value="1"/>
</dbReference>
<gene>
    <name evidence="7" type="ORF">QUW25_02720</name>
</gene>
<protein>
    <submittedName>
        <fullName evidence="7">Peptidoglycan bridge formation glycyltransferase FemA/FemB family protein</fullName>
    </submittedName>
</protein>
<evidence type="ECO:0000256" key="3">
    <source>
        <dbReference type="ARBA" id="ARBA00022960"/>
    </source>
</evidence>
<evidence type="ECO:0000256" key="2">
    <source>
        <dbReference type="ARBA" id="ARBA00022679"/>
    </source>
</evidence>
<reference evidence="8" key="2">
    <citation type="submission" date="2023-06" db="EMBL/GenBank/DDBJ databases">
        <title>Identification and characterization of horizontal gene transfer across gut microbiota members of farm animals based on homology search.</title>
        <authorList>
            <person name="Zeman M."/>
            <person name="Kubasova T."/>
            <person name="Jahodarova E."/>
            <person name="Nykrynova M."/>
            <person name="Rychlik I."/>
        </authorList>
    </citation>
    <scope>NUCLEOTIDE SEQUENCE [LARGE SCALE GENOMIC DNA]</scope>
    <source>
        <strain evidence="8">153_Feed</strain>
    </source>
</reference>
<accession>A0ABT7V1W5</accession>
<keyword evidence="5" id="KW-0012">Acyltransferase</keyword>
<evidence type="ECO:0000313" key="7">
    <source>
        <dbReference type="EMBL" id="MDM8270602.1"/>
    </source>
</evidence>
<dbReference type="RefSeq" id="WP_289510697.1">
    <property type="nucleotide sequence ID" value="NZ_JAUDEA010000002.1"/>
</dbReference>
<evidence type="ECO:0000256" key="5">
    <source>
        <dbReference type="ARBA" id="ARBA00023315"/>
    </source>
</evidence>
<dbReference type="Proteomes" id="UP001529256">
    <property type="component" value="Unassembled WGS sequence"/>
</dbReference>
<keyword evidence="2" id="KW-0808">Transferase</keyword>
<name>A0ABT7V1W5_9ACTN</name>
<dbReference type="EMBL" id="JAUDEA010000002">
    <property type="protein sequence ID" value="MDM8270602.1"/>
    <property type="molecule type" value="Genomic_DNA"/>
</dbReference>
<organism evidence="7 8">
    <name type="scientific">Thermophilibacter provencensis</name>
    <dbReference type="NCBI Taxonomy" id="1852386"/>
    <lineage>
        <taxon>Bacteria</taxon>
        <taxon>Bacillati</taxon>
        <taxon>Actinomycetota</taxon>
        <taxon>Coriobacteriia</taxon>
        <taxon>Coriobacteriales</taxon>
        <taxon>Atopobiaceae</taxon>
        <taxon>Thermophilibacter</taxon>
    </lineage>
</organism>
<evidence type="ECO:0000256" key="1">
    <source>
        <dbReference type="ARBA" id="ARBA00009943"/>
    </source>
</evidence>
<dbReference type="InterPro" id="IPR050644">
    <property type="entry name" value="PG_Glycine_Bridge_Synth"/>
</dbReference>
<dbReference type="InterPro" id="IPR016181">
    <property type="entry name" value="Acyl_CoA_acyltransferase"/>
</dbReference>
<keyword evidence="4" id="KW-0573">Peptidoglycan synthesis</keyword>
<evidence type="ECO:0000313" key="8">
    <source>
        <dbReference type="Proteomes" id="UP001529256"/>
    </source>
</evidence>
<evidence type="ECO:0000256" key="4">
    <source>
        <dbReference type="ARBA" id="ARBA00022984"/>
    </source>
</evidence>
<evidence type="ECO:0000256" key="6">
    <source>
        <dbReference type="ARBA" id="ARBA00023316"/>
    </source>
</evidence>
<dbReference type="PANTHER" id="PTHR36174:SF1">
    <property type="entry name" value="LIPID II:GLYCINE GLYCYLTRANSFERASE"/>
    <property type="match status" value="1"/>
</dbReference>
<dbReference type="PANTHER" id="PTHR36174">
    <property type="entry name" value="LIPID II:GLYCINE GLYCYLTRANSFERASE"/>
    <property type="match status" value="1"/>
</dbReference>
<proteinExistence type="inferred from homology"/>
<dbReference type="InterPro" id="IPR003447">
    <property type="entry name" value="FEMABX"/>
</dbReference>
<comment type="similarity">
    <text evidence="1">Belongs to the FemABX family.</text>
</comment>
<reference evidence="7 8" key="3">
    <citation type="submission" date="2023-06" db="EMBL/GenBank/DDBJ databases">
        <authorList>
            <person name="Zeman M."/>
            <person name="Kubasova T."/>
            <person name="Jahodarova E."/>
            <person name="Nykrynova M."/>
            <person name="Rychlik I."/>
        </authorList>
    </citation>
    <scope>NUCLEOTIDE SEQUENCE [LARGE SCALE GENOMIC DNA]</scope>
    <source>
        <strain evidence="7 8">153_Feed</strain>
    </source>
</reference>
<dbReference type="SUPFAM" id="SSF55729">
    <property type="entry name" value="Acyl-CoA N-acyltransferases (Nat)"/>
    <property type="match status" value="2"/>
</dbReference>
<keyword evidence="8" id="KW-1185">Reference proteome</keyword>